<accession>A0A4R6S488</accession>
<name>A0A4R6S488_LABRH</name>
<dbReference type="EMBL" id="SNXZ01000006">
    <property type="protein sequence ID" value="TDP94113.1"/>
    <property type="molecule type" value="Genomic_DNA"/>
</dbReference>
<comment type="similarity">
    <text evidence="1">Belongs to the AHA1 family.</text>
</comment>
<sequence>MTADPKAVTVRFASPHKPAAVFATLSDGWSYAGWVVGNSHIRAVDDDWPAVGSRIHHSAGAWPVQMQDSTSVLAVEPDRMLLLEAHLLRLGVAHIRLTLEPHDGGTEITMAESLVDGPARLIPYPLQRAVLIPRNRETVRRLSDLAAGR</sequence>
<protein>
    <submittedName>
        <fullName evidence="3">Activator of Hsp90 ATPase-like protein</fullName>
    </submittedName>
</protein>
<evidence type="ECO:0000313" key="4">
    <source>
        <dbReference type="Proteomes" id="UP000295444"/>
    </source>
</evidence>
<keyword evidence="4" id="KW-1185">Reference proteome</keyword>
<dbReference type="Proteomes" id="UP000295444">
    <property type="component" value="Unassembled WGS sequence"/>
</dbReference>
<dbReference type="Pfam" id="PF08327">
    <property type="entry name" value="AHSA1"/>
    <property type="match status" value="1"/>
</dbReference>
<evidence type="ECO:0000256" key="1">
    <source>
        <dbReference type="ARBA" id="ARBA00006817"/>
    </source>
</evidence>
<proteinExistence type="inferred from homology"/>
<dbReference type="SUPFAM" id="SSF55961">
    <property type="entry name" value="Bet v1-like"/>
    <property type="match status" value="1"/>
</dbReference>
<comment type="caution">
    <text evidence="3">The sequence shown here is derived from an EMBL/GenBank/DDBJ whole genome shotgun (WGS) entry which is preliminary data.</text>
</comment>
<reference evidence="3 4" key="1">
    <citation type="submission" date="2019-03" db="EMBL/GenBank/DDBJ databases">
        <title>Genomic Encyclopedia of Type Strains, Phase IV (KMG-IV): sequencing the most valuable type-strain genomes for metagenomic binning, comparative biology and taxonomic classification.</title>
        <authorList>
            <person name="Goeker M."/>
        </authorList>
    </citation>
    <scope>NUCLEOTIDE SEQUENCE [LARGE SCALE GENOMIC DNA]</scope>
    <source>
        <strain evidence="3 4">DSM 45361</strain>
    </source>
</reference>
<feature type="domain" description="Activator of Hsp90 ATPase homologue 1/2-like C-terminal" evidence="2">
    <location>
        <begin position="17"/>
        <end position="113"/>
    </location>
</feature>
<organism evidence="3 4">
    <name type="scientific">Labedaea rhizosphaerae</name>
    <dbReference type="NCBI Taxonomy" id="598644"/>
    <lineage>
        <taxon>Bacteria</taxon>
        <taxon>Bacillati</taxon>
        <taxon>Actinomycetota</taxon>
        <taxon>Actinomycetes</taxon>
        <taxon>Pseudonocardiales</taxon>
        <taxon>Pseudonocardiaceae</taxon>
        <taxon>Labedaea</taxon>
    </lineage>
</organism>
<dbReference type="OrthoDB" id="4483486at2"/>
<evidence type="ECO:0000313" key="3">
    <source>
        <dbReference type="EMBL" id="TDP94113.1"/>
    </source>
</evidence>
<dbReference type="InterPro" id="IPR023393">
    <property type="entry name" value="START-like_dom_sf"/>
</dbReference>
<dbReference type="InterPro" id="IPR013538">
    <property type="entry name" value="ASHA1/2-like_C"/>
</dbReference>
<dbReference type="CDD" id="cd07812">
    <property type="entry name" value="SRPBCC"/>
    <property type="match status" value="1"/>
</dbReference>
<dbReference type="AlphaFoldDB" id="A0A4R6S488"/>
<dbReference type="RefSeq" id="WP_133853071.1">
    <property type="nucleotide sequence ID" value="NZ_SNXZ01000006.1"/>
</dbReference>
<dbReference type="Gene3D" id="3.30.530.20">
    <property type="match status" value="1"/>
</dbReference>
<gene>
    <name evidence="3" type="ORF">EV186_106507</name>
</gene>
<evidence type="ECO:0000259" key="2">
    <source>
        <dbReference type="Pfam" id="PF08327"/>
    </source>
</evidence>